<reference evidence="2 3" key="1">
    <citation type="submission" date="2016-10" db="EMBL/GenBank/DDBJ databases">
        <authorList>
            <person name="de Groot N.N."/>
        </authorList>
    </citation>
    <scope>NUCLEOTIDE SEQUENCE [LARGE SCALE GENOMIC DNA]</scope>
    <source>
        <strain evidence="2 3">CGMCC 1.10076</strain>
    </source>
</reference>
<protein>
    <recommendedName>
        <fullName evidence="4">Alpha-ketoglutarate decarboxylase</fullName>
    </recommendedName>
</protein>
<proteinExistence type="predicted"/>
<dbReference type="EMBL" id="FNEZ01000005">
    <property type="protein sequence ID" value="SDK27393.1"/>
    <property type="molecule type" value="Genomic_DNA"/>
</dbReference>
<evidence type="ECO:0008006" key="4">
    <source>
        <dbReference type="Google" id="ProtNLM"/>
    </source>
</evidence>
<keyword evidence="3" id="KW-1185">Reference proteome</keyword>
<evidence type="ECO:0000313" key="3">
    <source>
        <dbReference type="Proteomes" id="UP000199580"/>
    </source>
</evidence>
<keyword evidence="1" id="KW-0732">Signal</keyword>
<accession>A0A1G9AJH8</accession>
<dbReference type="Proteomes" id="UP000199580">
    <property type="component" value="Unassembled WGS sequence"/>
</dbReference>
<sequence>MKKPDFFTVCKNLFCVFGIFLAIPVFAQSEDKKFQIGGGLGLNFGSGFTDLTVAPSVIYSFNRYVAAGVGLQGSYVRVRDNYESYIYGGSLIALLAPVEQIQVSAELEQLRVNTNFSGTEVDDNFWNTALYLGVGYRTQNVTVGIRYNVLYRESRSVYSEPFMPFIRVYF</sequence>
<gene>
    <name evidence="2" type="ORF">SAMN04487935_2926</name>
</gene>
<name>A0A1G9AJH8_9FLAO</name>
<organism evidence="2 3">
    <name type="scientific">Flavobacterium noncentrifugens</name>
    <dbReference type="NCBI Taxonomy" id="1128970"/>
    <lineage>
        <taxon>Bacteria</taxon>
        <taxon>Pseudomonadati</taxon>
        <taxon>Bacteroidota</taxon>
        <taxon>Flavobacteriia</taxon>
        <taxon>Flavobacteriales</taxon>
        <taxon>Flavobacteriaceae</taxon>
        <taxon>Flavobacterium</taxon>
    </lineage>
</organism>
<dbReference type="AlphaFoldDB" id="A0A1G9AJH8"/>
<feature type="signal peptide" evidence="1">
    <location>
        <begin position="1"/>
        <end position="27"/>
    </location>
</feature>
<dbReference type="OrthoDB" id="1160493at2"/>
<evidence type="ECO:0000256" key="1">
    <source>
        <dbReference type="SAM" id="SignalP"/>
    </source>
</evidence>
<feature type="chain" id="PRO_5011621010" description="Alpha-ketoglutarate decarboxylase" evidence="1">
    <location>
        <begin position="28"/>
        <end position="170"/>
    </location>
</feature>
<dbReference type="STRING" id="1128970.SAMN04487935_2926"/>
<dbReference type="RefSeq" id="WP_091397120.1">
    <property type="nucleotide sequence ID" value="NZ_BKAI01000007.1"/>
</dbReference>
<evidence type="ECO:0000313" key="2">
    <source>
        <dbReference type="EMBL" id="SDK27393.1"/>
    </source>
</evidence>